<comment type="caution">
    <text evidence="1">The sequence shown here is derived from an EMBL/GenBank/DDBJ whole genome shotgun (WGS) entry which is preliminary data.</text>
</comment>
<gene>
    <name evidence="1" type="ORF">LCGC14_1775880</name>
</gene>
<sequence length="228" mass="25532">MKVTEQGSKYRNPRGYAYVAFTNAHRRMLGWQQYAAAAKHGYYPSKFDYIEQGLKLFDPMYATATHDNDGRQYVTTRSDETLGFQNDMNTVKELVDTIIKLMGQSITDEYRGHFHYPQGDGGRQYVTTRYDVILDSPTTGPDGEPTTIGAVLPATEAGYAEFEDADLMRMRLRIIAQRISQEDMAILTSYIDGEHDSFAAACGDKSAPAFIKRMRNACASLKGSVVFG</sequence>
<proteinExistence type="predicted"/>
<evidence type="ECO:0000313" key="1">
    <source>
        <dbReference type="EMBL" id="KKM03290.1"/>
    </source>
</evidence>
<dbReference type="EMBL" id="LAZR01016718">
    <property type="protein sequence ID" value="KKM03290.1"/>
    <property type="molecule type" value="Genomic_DNA"/>
</dbReference>
<organism evidence="1">
    <name type="scientific">marine sediment metagenome</name>
    <dbReference type="NCBI Taxonomy" id="412755"/>
    <lineage>
        <taxon>unclassified sequences</taxon>
        <taxon>metagenomes</taxon>
        <taxon>ecological metagenomes</taxon>
    </lineage>
</organism>
<accession>A0A0F9GWW2</accession>
<reference evidence="1" key="1">
    <citation type="journal article" date="2015" name="Nature">
        <title>Complex archaea that bridge the gap between prokaryotes and eukaryotes.</title>
        <authorList>
            <person name="Spang A."/>
            <person name="Saw J.H."/>
            <person name="Jorgensen S.L."/>
            <person name="Zaremba-Niedzwiedzka K."/>
            <person name="Martijn J."/>
            <person name="Lind A.E."/>
            <person name="van Eijk R."/>
            <person name="Schleper C."/>
            <person name="Guy L."/>
            <person name="Ettema T.J."/>
        </authorList>
    </citation>
    <scope>NUCLEOTIDE SEQUENCE</scope>
</reference>
<dbReference type="AlphaFoldDB" id="A0A0F9GWW2"/>
<name>A0A0F9GWW2_9ZZZZ</name>
<protein>
    <submittedName>
        <fullName evidence="1">Uncharacterized protein</fullName>
    </submittedName>
</protein>